<evidence type="ECO:0000313" key="5">
    <source>
        <dbReference type="Proteomes" id="UP000179807"/>
    </source>
</evidence>
<dbReference type="PROSITE" id="PS51783">
    <property type="entry name" value="PH_BEACH"/>
    <property type="match status" value="1"/>
</dbReference>
<evidence type="ECO:0008006" key="6">
    <source>
        <dbReference type="Google" id="ProtNLM"/>
    </source>
</evidence>
<feature type="compositionally biased region" description="Polar residues" evidence="1">
    <location>
        <begin position="2312"/>
        <end position="2321"/>
    </location>
</feature>
<feature type="compositionally biased region" description="Low complexity" evidence="1">
    <location>
        <begin position="2322"/>
        <end position="2333"/>
    </location>
</feature>
<dbReference type="PANTHER" id="PTHR13743">
    <property type="entry name" value="BEIGE/BEACH-RELATED"/>
    <property type="match status" value="1"/>
</dbReference>
<dbReference type="SUPFAM" id="SSF50978">
    <property type="entry name" value="WD40 repeat-like"/>
    <property type="match status" value="1"/>
</dbReference>
<dbReference type="InterPro" id="IPR031570">
    <property type="entry name" value="NBEA/BDCP_DUF4704"/>
</dbReference>
<dbReference type="InterPro" id="IPR000409">
    <property type="entry name" value="BEACH_dom"/>
</dbReference>
<dbReference type="InterPro" id="IPR036322">
    <property type="entry name" value="WD40_repeat_dom_sf"/>
</dbReference>
<dbReference type="InterPro" id="IPR015943">
    <property type="entry name" value="WD40/YVTN_repeat-like_dom_sf"/>
</dbReference>
<feature type="region of interest" description="Disordered" evidence="1">
    <location>
        <begin position="2312"/>
        <end position="2333"/>
    </location>
</feature>
<proteinExistence type="predicted"/>
<dbReference type="Gene3D" id="1.10.1540.10">
    <property type="entry name" value="BEACH domain"/>
    <property type="match status" value="1"/>
</dbReference>
<dbReference type="CDD" id="cd06071">
    <property type="entry name" value="Beach"/>
    <property type="match status" value="1"/>
</dbReference>
<dbReference type="InterPro" id="IPR036372">
    <property type="entry name" value="BEACH_dom_sf"/>
</dbReference>
<gene>
    <name evidence="4" type="ORF">TRFO_28644</name>
</gene>
<name>A0A1J4K3A9_9EUKA</name>
<dbReference type="RefSeq" id="XP_068357117.1">
    <property type="nucleotide sequence ID" value="XM_068506301.1"/>
</dbReference>
<evidence type="ECO:0000256" key="1">
    <source>
        <dbReference type="SAM" id="MobiDB-lite"/>
    </source>
</evidence>
<evidence type="ECO:0000313" key="4">
    <source>
        <dbReference type="EMBL" id="OHT03981.1"/>
    </source>
</evidence>
<dbReference type="Pfam" id="PF14844">
    <property type="entry name" value="PH_BEACH"/>
    <property type="match status" value="1"/>
</dbReference>
<dbReference type="SMART" id="SM01026">
    <property type="entry name" value="Beach"/>
    <property type="match status" value="1"/>
</dbReference>
<organism evidence="4 5">
    <name type="scientific">Tritrichomonas foetus</name>
    <dbReference type="NCBI Taxonomy" id="1144522"/>
    <lineage>
        <taxon>Eukaryota</taxon>
        <taxon>Metamonada</taxon>
        <taxon>Parabasalia</taxon>
        <taxon>Tritrichomonadida</taxon>
        <taxon>Tritrichomonadidae</taxon>
        <taxon>Tritrichomonas</taxon>
    </lineage>
</organism>
<evidence type="ECO:0000259" key="3">
    <source>
        <dbReference type="PROSITE" id="PS51783"/>
    </source>
</evidence>
<protein>
    <recommendedName>
        <fullName evidence="6">BEACH domain-containing protein</fullName>
    </recommendedName>
</protein>
<dbReference type="Gene3D" id="2.130.10.10">
    <property type="entry name" value="YVTN repeat-like/Quinoprotein amine dehydrogenase"/>
    <property type="match status" value="1"/>
</dbReference>
<dbReference type="SUPFAM" id="SSF81837">
    <property type="entry name" value="BEACH domain"/>
    <property type="match status" value="1"/>
</dbReference>
<dbReference type="InterPro" id="IPR011993">
    <property type="entry name" value="PH-like_dom_sf"/>
</dbReference>
<feature type="domain" description="BEACH" evidence="2">
    <location>
        <begin position="2024"/>
        <end position="2307"/>
    </location>
</feature>
<feature type="domain" description="BEACH-type PH" evidence="3">
    <location>
        <begin position="1885"/>
        <end position="1991"/>
    </location>
</feature>
<dbReference type="Gene3D" id="2.30.29.30">
    <property type="entry name" value="Pleckstrin-homology domain (PH domain)/Phosphotyrosine-binding domain (PTB)"/>
    <property type="match status" value="1"/>
</dbReference>
<dbReference type="InterPro" id="IPR023362">
    <property type="entry name" value="PH-BEACH_dom"/>
</dbReference>
<accession>A0A1J4K3A9</accession>
<sequence length="2638" mass="305630">MNFEHHGGNSSHAIWVKYFTMKCHIKDVDVHSQTPIDHFLSSFSYNPTPIKIVKKTVDKSHSKEELERNLAELFKFDSMNIVNVFVFARLAKEQIAPFLHSPNIDLIPQYLLRGFIVFSYRVNQLIGQYLRGEEMTNFQAEYWELIHYPLMYLLKDQNQYFDDTMKVIGPLLNTFGRVDAILKLEETDFLYLSFNSLVSSILPCFPFELNHGSSQCFDFLIKAFDEYTNYLQNNSKNYEIIGLFDCFAQMALPITELLTEAQSKLIILFYNKVINKISIFTRENCSNAIGFAVNGLCFLSSFVKFFDHDAVLEISKSILLFLKWLINIYPYSSIFVVVGEFQIRKVKENPEIKWNEWATYFQENLSLPEKFTKQICSKNLRNVVMSLNQFFNNSLTALKTILESLFSQIVEYEDDLKYLISIIIFLSLIKVNDLDESIITHEFLISNLYYEAFPIDLLNEIPILALHFHEVFLHFLYYFSCQKRSNLQLVLDVIYGNISKNGFPRLIHYLPLFRSLLLLDSKINFVHSFLESGIIENLQISLFATKDDLLVNEIAEFYQMMVIARPMEVFRSSTFLPILRNLLIIERLQKMLAPCFKVGMSLSHIQPVEIGKQSVHETLEQVYAILQQASQDKSYHNLAIEMVSYMTESVPTFNISIFDDLTGLFEATSKLPSYISTSEAFLKCLKFFNTFCAYFPQFLRIVNSNSSIVIRDFESTAPKIKITQDIIDCLILFMLNETELKDQRIKNRAALRLLLQISKETEFEEFVLKFILSICEQSMFNNFECFSCDVIGYSLNRIHKLTDLSLNLFRVIGSKFFSPLALNQTIKTMRLIDGKREIIHQKLIDTFLSMMLDDRPRPVTSFFHFANNGNGIIVTNLDPTLFNEPFSFMTTFRVDSFFDLFYPIISISESMSSLVAIYIKNDMIVVQFNQHPGMIVRYSFVECHWYKIIAIFNPACIQIVINDQEFDPLPINKHDFRDKVTVTFGIKGQTSFIGDFGPSIFIRSTNVSAIDDAYQKINLSRVNIKSTFIKFLPWLVKDEQINDVCIENDSYRFVGDAIPFCMTITQMIRFEGTLPKFLPLFILLNYPISSEFLQMNSKLNNEFNHSNNESNNVDKEVKSEQEMDACFFHSVLSIFHHILCLSEKIQASFEKIGGFQLLAGFIYNVKSQNFSTTVINDLSSIYQIISLPSLRSQMTEHIWLNFDLWSSMNFELQEKLYSETLYTIWSVDKSSGTKSFEFPSIDFLLYQIQTPFDELYNKEHNLLLFETDVKISNNPVTLTKDEMMKIKSLQWKFIGDYLEIHPSASTFLAILMIISFHKDDNTRIFALELIKNSIEKRVNDFIVAIDMMDGYECLLNIFFNATNFRTMYLSLQCIFLLGILEKENLFSQSSKKFRDVLIRIATHQNFSNVTLQYSKEEHFNILDLCFSFVFHDDVNYNRDELFHKTEPVKHPEALIVLFYYSQFMEKVDLRKYASKFELIFSQFPNELMEMFVCNSWEYWSFLFAFNAYDIINEAPTLAYFFSILLIPALTNAKTDLIESFLMFLDVLTLYTNIDFLIIKLTLLRILAMTAVREKMSNDILEKLASIIFRILFIYFDIDNNIFDEISQLTNTSLISFGRILQNSPEDLQDCIFKLCFRYTKENNELTVEMMSILLELIKIRHDYLLNIAGISVKALDLFLYLSHNVKETGEELYILKAQNILALVSNIVPLDVLSDNGKIKKDDFESYIKKPNAFYEFYKPRLVKEIIRLSYSLNHVISDIEKEKIALSRKQYRESFVGFNEGHYKTRLLSILHNQKLASSFVRDVSSNSGPWTLNSDNYIKHWKALTKVDDFGHNIYRAINRNFDDHKKASALRDSMKITEEPKQNIMQNFQRILVQNTPFVPLPTEKISTISFKATQFSLKYHIVGVLYVTDRRILFDGSSFTETFGNPDKIIDRSNKYIEIPINRISFIFQRRHQHVDIGIEIFTISNKSYLFIMESKNKRTEFLHILKKNTSEKSNDKTKSKQTDLFAPLRAACGCCVQTLSPSELVTKSKITKMWQKRELSNFLYLFYLNMISGRSFNDISQYPVYPWVLSDYTSETIDLNNSSVYRDFSKPIGSYNESRLKLLMKNMKMEDPYQRCLYRTHFSSPSVVAGFLIRTEPFASLHIRLQEGRFDLPGRLFFSIKNAWASVTGPSNDFRELIPEFFCSEHFLINENGFDFGKHLNNPVNDAELPNWASSAREFIQIHRMALESDYVSAHLENWIDLIFGIYQISTEKANIYHLFSYTDILPPEILNDPDMFYVAQNHAVNFGVCPIKLFKENHPKRDQLLSNNGRSPSTHNLNNIPMNQNSSNNFNNSNSLFKISNSSESSINLPQIDSQVIYCRNGCILTKKAKLINILHNVTQQLNVNVKENLLIDFNDDYLFEVSRGGTCVSAIALKNSQEVGIIPHNNLAVTCLSCVRNKAILVGGSDCTIDIWRGDNLAFQGTISLHTMPIVAVVGCDHLDLIVSVDEGHNVFISSLKERKFINTFQVKTNPNSIHILRLFLSGIIALSASVPGESSSKVFFFNLSGDILKTIEVPAGIESLETISTKTMQEFVIIATSMKTIFIYECSRFQLVKKVSEAIIPRFMTALSQERIVVVVRMKQHQHTLMAIDI</sequence>
<evidence type="ECO:0000259" key="2">
    <source>
        <dbReference type="PROSITE" id="PS50197"/>
    </source>
</evidence>
<dbReference type="EMBL" id="MLAK01000810">
    <property type="protein sequence ID" value="OHT03981.1"/>
    <property type="molecule type" value="Genomic_DNA"/>
</dbReference>
<dbReference type="PROSITE" id="PS50197">
    <property type="entry name" value="BEACH"/>
    <property type="match status" value="1"/>
</dbReference>
<reference evidence="4" key="1">
    <citation type="submission" date="2016-10" db="EMBL/GenBank/DDBJ databases">
        <authorList>
            <person name="Benchimol M."/>
            <person name="Almeida L.G."/>
            <person name="Vasconcelos A.T."/>
            <person name="Perreira-Neves A."/>
            <person name="Rosa I.A."/>
            <person name="Tasca T."/>
            <person name="Bogo M.R."/>
            <person name="de Souza W."/>
        </authorList>
    </citation>
    <scope>NUCLEOTIDE SEQUENCE [LARGE SCALE GENOMIC DNA]</scope>
    <source>
        <strain evidence="4">K</strain>
    </source>
</reference>
<keyword evidence="5" id="KW-1185">Reference proteome</keyword>
<dbReference type="Pfam" id="PF15787">
    <property type="entry name" value="DUF4704"/>
    <property type="match status" value="1"/>
</dbReference>
<comment type="caution">
    <text evidence="4">The sequence shown here is derived from an EMBL/GenBank/DDBJ whole genome shotgun (WGS) entry which is preliminary data.</text>
</comment>
<dbReference type="Proteomes" id="UP000179807">
    <property type="component" value="Unassembled WGS sequence"/>
</dbReference>
<dbReference type="Pfam" id="PF02138">
    <property type="entry name" value="Beach"/>
    <property type="match status" value="1"/>
</dbReference>
<dbReference type="SUPFAM" id="SSF50729">
    <property type="entry name" value="PH domain-like"/>
    <property type="match status" value="1"/>
</dbReference>
<dbReference type="PANTHER" id="PTHR13743:SF112">
    <property type="entry name" value="BEACH DOMAIN-CONTAINING PROTEIN"/>
    <property type="match status" value="1"/>
</dbReference>
<dbReference type="GeneID" id="94841005"/>
<dbReference type="VEuPathDB" id="TrichDB:TRFO_28644"/>
<dbReference type="OrthoDB" id="10629068at2759"/>
<dbReference type="InterPro" id="IPR050865">
    <property type="entry name" value="BEACH_Domain"/>
</dbReference>